<evidence type="ECO:0000313" key="4">
    <source>
        <dbReference type="EMBL" id="MCU6765640.1"/>
    </source>
</evidence>
<keyword evidence="5" id="KW-1185">Reference proteome</keyword>
<dbReference type="Pfam" id="PF11760">
    <property type="entry name" value="CbiG_N"/>
    <property type="match status" value="1"/>
</dbReference>
<dbReference type="EMBL" id="JAOQJL010000016">
    <property type="protein sequence ID" value="MCU6765640.1"/>
    <property type="molecule type" value="Genomic_DNA"/>
</dbReference>
<dbReference type="InterPro" id="IPR052553">
    <property type="entry name" value="CbiG_hydrolase"/>
</dbReference>
<evidence type="ECO:0000259" key="2">
    <source>
        <dbReference type="Pfam" id="PF11760"/>
    </source>
</evidence>
<dbReference type="Gene3D" id="3.30.420.180">
    <property type="entry name" value="CobE/GbiG C-terminal domain"/>
    <property type="match status" value="1"/>
</dbReference>
<feature type="domain" description="CobE/GbiG C-terminal" evidence="1">
    <location>
        <begin position="224"/>
        <end position="342"/>
    </location>
</feature>
<dbReference type="Pfam" id="PF11761">
    <property type="entry name" value="CbiG_mid"/>
    <property type="match status" value="1"/>
</dbReference>
<dbReference type="InterPro" id="IPR038029">
    <property type="entry name" value="GbiG_N_sf"/>
</dbReference>
<dbReference type="SUPFAM" id="SSF159672">
    <property type="entry name" value="CbiG N-terminal domain-like"/>
    <property type="match status" value="1"/>
</dbReference>
<sequence>MKIAMICYSLTGESTGLRLKEGLEKLGHSVQLWKKSKYLPDSIKESCSQWTGDRFLDSQAVIFIGACGIAVRSIAPFVASKKTDPAVLVVDECSRFVISLLSGHLGGANELAGTAAKILDAMPVVTTATDLHQCFAVDVFAKKNDCGILNMKGAKEVSAALLAGEKAGFFSDFPWEGSLPPGLVYCKDRQEAKKKGLLLGISVTVYKEHTPFEETVYVVPKTVALGMGCRKGKESEAVLQAANEILKKAGIFKEGVKTLTSIDIKKEEPGLVALAEQWKIPFQVYTSEELQAVQGDFTPSSFVKAQVGVDNVCERSALLASGEEGVLIEKKQAAGGVTAALAAGNRRIHFE</sequence>
<protein>
    <submittedName>
        <fullName evidence="4">Cobalt-precorrin 5A hydrolase</fullName>
    </submittedName>
</protein>
<dbReference type="InterPro" id="IPR002750">
    <property type="entry name" value="CobE/GbiG_C"/>
</dbReference>
<feature type="domain" description="Cobalamin biosynthesis central region" evidence="3">
    <location>
        <begin position="135"/>
        <end position="220"/>
    </location>
</feature>
<dbReference type="InterPro" id="IPR021745">
    <property type="entry name" value="CbiG_mid"/>
</dbReference>
<dbReference type="SUPFAM" id="SSF159664">
    <property type="entry name" value="CobE/GbiG C-terminal domain-like"/>
    <property type="match status" value="1"/>
</dbReference>
<proteinExistence type="predicted"/>
<dbReference type="PANTHER" id="PTHR37477">
    <property type="entry name" value="COBALT-PRECORRIN-5A HYDROLASE"/>
    <property type="match status" value="1"/>
</dbReference>
<feature type="domain" description="Cobalamin synthesis G N-terminal" evidence="2">
    <location>
        <begin position="52"/>
        <end position="130"/>
    </location>
</feature>
<dbReference type="InterPro" id="IPR021744">
    <property type="entry name" value="CbiG_N"/>
</dbReference>
<dbReference type="PANTHER" id="PTHR37477:SF1">
    <property type="entry name" value="COBALT-PRECORRIN-5A HYDROLASE"/>
    <property type="match status" value="1"/>
</dbReference>
<dbReference type="Pfam" id="PF01890">
    <property type="entry name" value="CbiG_C"/>
    <property type="match status" value="1"/>
</dbReference>
<evidence type="ECO:0000313" key="5">
    <source>
        <dbReference type="Proteomes" id="UP001652409"/>
    </source>
</evidence>
<name>A0ABT2TTT5_9FIRM</name>
<dbReference type="RefSeq" id="WP_158421602.1">
    <property type="nucleotide sequence ID" value="NZ_JAOQJL010000016.1"/>
</dbReference>
<dbReference type="InterPro" id="IPR036518">
    <property type="entry name" value="CobE/GbiG_C_sf"/>
</dbReference>
<comment type="caution">
    <text evidence="4">The sequence shown here is derived from an EMBL/GenBank/DDBJ whole genome shotgun (WGS) entry which is preliminary data.</text>
</comment>
<dbReference type="GO" id="GO:0016787">
    <property type="term" value="F:hydrolase activity"/>
    <property type="evidence" value="ECO:0007669"/>
    <property type="project" value="UniProtKB-KW"/>
</dbReference>
<dbReference type="Gene3D" id="3.40.50.11220">
    <property type="match status" value="1"/>
</dbReference>
<keyword evidence="4" id="KW-0378">Hydrolase</keyword>
<dbReference type="Proteomes" id="UP001652409">
    <property type="component" value="Unassembled WGS sequence"/>
</dbReference>
<gene>
    <name evidence="4" type="ORF">OCV61_09475</name>
</gene>
<accession>A0ABT2TTT5</accession>
<organism evidence="4 5">
    <name type="scientific">Blautia ammoniilytica</name>
    <dbReference type="NCBI Taxonomy" id="2981782"/>
    <lineage>
        <taxon>Bacteria</taxon>
        <taxon>Bacillati</taxon>
        <taxon>Bacillota</taxon>
        <taxon>Clostridia</taxon>
        <taxon>Lachnospirales</taxon>
        <taxon>Lachnospiraceae</taxon>
        <taxon>Blautia</taxon>
    </lineage>
</organism>
<evidence type="ECO:0000259" key="3">
    <source>
        <dbReference type="Pfam" id="PF11761"/>
    </source>
</evidence>
<evidence type="ECO:0000259" key="1">
    <source>
        <dbReference type="Pfam" id="PF01890"/>
    </source>
</evidence>
<reference evidence="4 5" key="1">
    <citation type="journal article" date="2021" name="ISME Commun">
        <title>Automated analysis of genomic sequences facilitates high-throughput and comprehensive description of bacteria.</title>
        <authorList>
            <person name="Hitch T.C.A."/>
        </authorList>
    </citation>
    <scope>NUCLEOTIDE SEQUENCE [LARGE SCALE GENOMIC DNA]</scope>
    <source>
        <strain evidence="4 5">Sanger_23</strain>
    </source>
</reference>